<dbReference type="GeneID" id="25915794"/>
<proteinExistence type="predicted"/>
<name>A0A0L0F7Q8_9EUKA</name>
<dbReference type="RefSeq" id="XP_014146060.1">
    <property type="nucleotide sequence ID" value="XM_014290585.1"/>
</dbReference>
<protein>
    <submittedName>
        <fullName evidence="1">Uncharacterized protein</fullName>
    </submittedName>
</protein>
<feature type="non-terminal residue" evidence="1">
    <location>
        <position position="1"/>
    </location>
</feature>
<accession>A0A0L0F7Q8</accession>
<reference evidence="1 2" key="1">
    <citation type="submission" date="2011-02" db="EMBL/GenBank/DDBJ databases">
        <title>The Genome Sequence of Sphaeroforma arctica JP610.</title>
        <authorList>
            <consortium name="The Broad Institute Genome Sequencing Platform"/>
            <person name="Russ C."/>
            <person name="Cuomo C."/>
            <person name="Young S.K."/>
            <person name="Zeng Q."/>
            <person name="Gargeya S."/>
            <person name="Alvarado L."/>
            <person name="Berlin A."/>
            <person name="Chapman S.B."/>
            <person name="Chen Z."/>
            <person name="Freedman E."/>
            <person name="Gellesch M."/>
            <person name="Goldberg J."/>
            <person name="Griggs A."/>
            <person name="Gujja S."/>
            <person name="Heilman E."/>
            <person name="Heiman D."/>
            <person name="Howarth C."/>
            <person name="Mehta T."/>
            <person name="Neiman D."/>
            <person name="Pearson M."/>
            <person name="Roberts A."/>
            <person name="Saif S."/>
            <person name="Shea T."/>
            <person name="Shenoy N."/>
            <person name="Sisk P."/>
            <person name="Stolte C."/>
            <person name="Sykes S."/>
            <person name="White J."/>
            <person name="Yandava C."/>
            <person name="Burger G."/>
            <person name="Gray M.W."/>
            <person name="Holland P.W.H."/>
            <person name="King N."/>
            <person name="Lang F.B.F."/>
            <person name="Roger A.J."/>
            <person name="Ruiz-Trillo I."/>
            <person name="Haas B."/>
            <person name="Nusbaum C."/>
            <person name="Birren B."/>
        </authorList>
    </citation>
    <scope>NUCLEOTIDE SEQUENCE [LARGE SCALE GENOMIC DNA]</scope>
    <source>
        <strain evidence="1 2">JP610</strain>
    </source>
</reference>
<dbReference type="Proteomes" id="UP000054560">
    <property type="component" value="Unassembled WGS sequence"/>
</dbReference>
<keyword evidence="2" id="KW-1185">Reference proteome</keyword>
<organism evidence="1 2">
    <name type="scientific">Sphaeroforma arctica JP610</name>
    <dbReference type="NCBI Taxonomy" id="667725"/>
    <lineage>
        <taxon>Eukaryota</taxon>
        <taxon>Ichthyosporea</taxon>
        <taxon>Ichthyophonida</taxon>
        <taxon>Sphaeroforma</taxon>
    </lineage>
</organism>
<dbReference type="AlphaFoldDB" id="A0A0L0F7Q8"/>
<gene>
    <name evidence="1" type="ORF">SARC_15290</name>
</gene>
<evidence type="ECO:0000313" key="1">
    <source>
        <dbReference type="EMBL" id="KNC72158.1"/>
    </source>
</evidence>
<sequence length="61" mass="6781">VHFLVTIGRNVVSIFDRIGYKCLETKRVQHEMLASPSGGEVSTVNLNALMSKQAEKRSKCC</sequence>
<evidence type="ECO:0000313" key="2">
    <source>
        <dbReference type="Proteomes" id="UP000054560"/>
    </source>
</evidence>
<dbReference type="EMBL" id="KQ247482">
    <property type="protein sequence ID" value="KNC72158.1"/>
    <property type="molecule type" value="Genomic_DNA"/>
</dbReference>